<dbReference type="EMBL" id="JACORU010000004">
    <property type="protein sequence ID" value="MBC5765226.1"/>
    <property type="molecule type" value="Genomic_DNA"/>
</dbReference>
<comment type="caution">
    <text evidence="2">The sequence shown here is derived from an EMBL/GenBank/DDBJ whole genome shotgun (WGS) entry which is preliminary data.</text>
</comment>
<gene>
    <name evidence="2" type="ORF">H8R02_12235</name>
</gene>
<keyword evidence="3" id="KW-1185">Reference proteome</keyword>
<evidence type="ECO:0000313" key="3">
    <source>
        <dbReference type="Proteomes" id="UP000596827"/>
    </source>
</evidence>
<keyword evidence="1" id="KW-1133">Transmembrane helix</keyword>
<dbReference type="Proteomes" id="UP000596827">
    <property type="component" value="Unassembled WGS sequence"/>
</dbReference>
<dbReference type="RefSeq" id="WP_187081706.1">
    <property type="nucleotide sequence ID" value="NZ_JACORU010000004.1"/>
</dbReference>
<feature type="transmembrane region" description="Helical" evidence="1">
    <location>
        <begin position="48"/>
        <end position="73"/>
    </location>
</feature>
<organism evidence="2 3">
    <name type="scientific">Ramlibacter albus</name>
    <dbReference type="NCBI Taxonomy" id="2079448"/>
    <lineage>
        <taxon>Bacteria</taxon>
        <taxon>Pseudomonadati</taxon>
        <taxon>Pseudomonadota</taxon>
        <taxon>Betaproteobacteria</taxon>
        <taxon>Burkholderiales</taxon>
        <taxon>Comamonadaceae</taxon>
        <taxon>Ramlibacter</taxon>
    </lineage>
</organism>
<reference evidence="2" key="1">
    <citation type="submission" date="2020-08" db="EMBL/GenBank/DDBJ databases">
        <title>Ramlibacter sp. GTP1 16S ribosomal RNA gene genome sequencing and assembly.</title>
        <authorList>
            <person name="Kang M."/>
        </authorList>
    </citation>
    <scope>NUCLEOTIDE SEQUENCE</scope>
    <source>
        <strain evidence="2">GTP1</strain>
    </source>
</reference>
<name>A0A923M7L9_9BURK</name>
<keyword evidence="1" id="KW-0472">Membrane</keyword>
<protein>
    <submittedName>
        <fullName evidence="2">Uncharacterized protein</fullName>
    </submittedName>
</protein>
<accession>A0A923M7L9</accession>
<dbReference type="AlphaFoldDB" id="A0A923M7L9"/>
<proteinExistence type="predicted"/>
<evidence type="ECO:0000313" key="2">
    <source>
        <dbReference type="EMBL" id="MBC5765226.1"/>
    </source>
</evidence>
<feature type="transmembrane region" description="Helical" evidence="1">
    <location>
        <begin position="7"/>
        <end position="28"/>
    </location>
</feature>
<keyword evidence="1" id="KW-0812">Transmembrane</keyword>
<sequence>MKQPQRVYRWTLAAWVLVVVLHLALYLVEASQWPSSDEVYTQLVSFQVVVFALTVLPYWLGGLLLVLIVEFAAFGRVLRNRPRGDLSQ</sequence>
<evidence type="ECO:0000256" key="1">
    <source>
        <dbReference type="SAM" id="Phobius"/>
    </source>
</evidence>